<evidence type="ECO:0000313" key="3">
    <source>
        <dbReference type="Proteomes" id="UP000192343"/>
    </source>
</evidence>
<name>A0A1Y1RVH6_9SPIO</name>
<organism evidence="2 3">
    <name type="scientific">Marispirochaeta aestuarii</name>
    <dbReference type="NCBI Taxonomy" id="1963862"/>
    <lineage>
        <taxon>Bacteria</taxon>
        <taxon>Pseudomonadati</taxon>
        <taxon>Spirochaetota</taxon>
        <taxon>Spirochaetia</taxon>
        <taxon>Spirochaetales</taxon>
        <taxon>Spirochaetaceae</taxon>
        <taxon>Marispirochaeta</taxon>
    </lineage>
</organism>
<dbReference type="EMBL" id="MWQY01000016">
    <property type="protein sequence ID" value="ORC34023.1"/>
    <property type="molecule type" value="Genomic_DNA"/>
</dbReference>
<proteinExistence type="predicted"/>
<keyword evidence="1" id="KW-0175">Coiled coil</keyword>
<keyword evidence="3" id="KW-1185">Reference proteome</keyword>
<reference evidence="2 3" key="1">
    <citation type="submission" date="2017-03" db="EMBL/GenBank/DDBJ databases">
        <title>Draft Genome sequence of Marispirochaeta sp. strain JC444.</title>
        <authorList>
            <person name="Shivani Y."/>
            <person name="Subhash Y."/>
            <person name="Sasikala C."/>
            <person name="Ramana C."/>
        </authorList>
    </citation>
    <scope>NUCLEOTIDE SEQUENCE [LARGE SCALE GENOMIC DNA]</scope>
    <source>
        <strain evidence="2 3">JC444</strain>
    </source>
</reference>
<protein>
    <submittedName>
        <fullName evidence="2">Uncharacterized protein</fullName>
    </submittedName>
</protein>
<dbReference type="Pfam" id="PF13555">
    <property type="entry name" value="AAA_29"/>
    <property type="match status" value="1"/>
</dbReference>
<dbReference type="Gene3D" id="3.40.50.300">
    <property type="entry name" value="P-loop containing nucleotide triphosphate hydrolases"/>
    <property type="match status" value="2"/>
</dbReference>
<dbReference type="SUPFAM" id="SSF52540">
    <property type="entry name" value="P-loop containing nucleoside triphosphate hydrolases"/>
    <property type="match status" value="3"/>
</dbReference>
<feature type="coiled-coil region" evidence="1">
    <location>
        <begin position="314"/>
        <end position="371"/>
    </location>
</feature>
<dbReference type="RefSeq" id="WP_083051777.1">
    <property type="nucleotide sequence ID" value="NZ_MWQY01000016.1"/>
</dbReference>
<comment type="caution">
    <text evidence="2">The sequence shown here is derived from an EMBL/GenBank/DDBJ whole genome shotgun (WGS) entry which is preliminary data.</text>
</comment>
<dbReference type="STRING" id="1963862.B4O97_14135"/>
<feature type="coiled-coil region" evidence="1">
    <location>
        <begin position="700"/>
        <end position="762"/>
    </location>
</feature>
<dbReference type="Proteomes" id="UP000192343">
    <property type="component" value="Unassembled WGS sequence"/>
</dbReference>
<dbReference type="CDD" id="cd00267">
    <property type="entry name" value="ABC_ATPase"/>
    <property type="match status" value="1"/>
</dbReference>
<sequence>MEMLFPEQIIDSGFRLAYLEIYNWGGFHERIWRIKPDCESILITGANGSGKTTLADALVTLLVPPVRRHYNQSSGSERKRDRTEETYVLGAYGSIRNDDAGRSAVSNLRDKSCYSILVAGFSNNLNNASFCLAQIRWFSASGLQREYITADAPLHIQEHLQPLDAKREYRKRLGSIPGIAWHDSFAKYQQYLIRALGLRSEKALNLFSQIVGVKQIENLNVFIRTHMIEEPGMEEDFHKLKGNYQDLLQTHNKIEMAEKQLEFLTEIKENGEKYRTIQKEREQLHSISQGIPFFFAARIQEKAEEFHAEQSSLLERHLSEKGRIEQEKEKTARELESVNTAIARDSTSGRLREIENNLSGARERIQELKKRHSQYIRCSESLGLPAPVSADVFNTNRSTVQTLIKKKENQVKEAERDLRNIERKQEDQESISSELEKEIKSLRDRRSNIPSKVLHLRRQLCDALEAAPAELPFAGELIQIREDERRWEQAAEKLLHSFALSVLVPEGLYQQATTYINSTDLKGRLIYYRIPDSRSKFQSGTREELFTPEPATLPAKLEVRPDTPFSSWLASTLLDRFDYLCTDDLKEFSHTTYAVTSRGLVKGRRKHEKDDRPGRWDRDRYVLGWDNSRKIAFLQEQHRNTGAILEELKKSVNKSQQTIAGLRDRIESGRTIVALEQYSEIDWAELAERIGDLEAQKTSLLQSADALRALEAKKGELEEARRKMEEKRDNLLEDIALCKQKISSLKEQIKTSLALLEELDETQRSELDSVSPFIEKLLTRKKTEGFDPIERIKSQQIAVMEENRSNIENTVKKIDKVSRDLINAMNRFLFPGAELARSFPGWSSDTHHLSANPDFLDDFISVHDRIQKDDLPKYKKDFRKFMNERMFENIISFSNTLDLTEKKIKEDIGNLNRSLISVRYSRLPETYIRLDTRAARDVSVQEFRALLRSSMGNARQTGSGGENSEVELEASFIRIQELISKLSEDDTWRKKVLDVRNWLEFGAIELYRDNDEQKQYYEDSMSLSGGEKAKLAYTILASAVAYQYGLNREQHEQTGRSFRFIIVDEIFSKVDPENSEFAMDLFKTMGLQLMIITPLDRINIVEKHIGSVCFIEKQKEYAVPHHLSIENYREMQAMNQ</sequence>
<evidence type="ECO:0000256" key="1">
    <source>
        <dbReference type="SAM" id="Coils"/>
    </source>
</evidence>
<dbReference type="AlphaFoldDB" id="A0A1Y1RVH6"/>
<evidence type="ECO:0000313" key="2">
    <source>
        <dbReference type="EMBL" id="ORC34023.1"/>
    </source>
</evidence>
<gene>
    <name evidence="2" type="ORF">B4O97_14135</name>
</gene>
<dbReference type="InterPro" id="IPR027417">
    <property type="entry name" value="P-loop_NTPase"/>
</dbReference>
<accession>A0A1Y1RVH6</accession>
<feature type="coiled-coil region" evidence="1">
    <location>
        <begin position="397"/>
        <end position="445"/>
    </location>
</feature>
<dbReference type="Pfam" id="PF13558">
    <property type="entry name" value="SbcC_Walker_B"/>
    <property type="match status" value="1"/>
</dbReference>
<dbReference type="OrthoDB" id="174137at2"/>